<dbReference type="Pfam" id="PF02518">
    <property type="entry name" value="HATPase_c"/>
    <property type="match status" value="1"/>
</dbReference>
<dbReference type="InterPro" id="IPR036890">
    <property type="entry name" value="HATPase_C_sf"/>
</dbReference>
<dbReference type="GO" id="GO:0007234">
    <property type="term" value="P:osmosensory signaling via phosphorelay pathway"/>
    <property type="evidence" value="ECO:0007669"/>
    <property type="project" value="TreeGrafter"/>
</dbReference>
<evidence type="ECO:0000259" key="16">
    <source>
        <dbReference type="PROSITE" id="PS50112"/>
    </source>
</evidence>
<evidence type="ECO:0000256" key="9">
    <source>
        <dbReference type="ARBA" id="ARBA00022777"/>
    </source>
</evidence>
<dbReference type="PROSITE" id="PS50109">
    <property type="entry name" value="HIS_KIN"/>
    <property type="match status" value="1"/>
</dbReference>
<keyword evidence="10" id="KW-0067">ATP-binding</keyword>
<keyword evidence="11 14" id="KW-1133">Transmembrane helix</keyword>
<dbReference type="AlphaFoldDB" id="A0A4Q1JN17"/>
<evidence type="ECO:0000256" key="5">
    <source>
        <dbReference type="ARBA" id="ARBA00022553"/>
    </source>
</evidence>
<evidence type="ECO:0000259" key="15">
    <source>
        <dbReference type="PROSITE" id="PS50109"/>
    </source>
</evidence>
<dbReference type="GO" id="GO:0005886">
    <property type="term" value="C:plasma membrane"/>
    <property type="evidence" value="ECO:0007669"/>
    <property type="project" value="UniProtKB-SubCell"/>
</dbReference>
<feature type="transmembrane region" description="Helical" evidence="14">
    <location>
        <begin position="13"/>
        <end position="35"/>
    </location>
</feature>
<evidence type="ECO:0000256" key="4">
    <source>
        <dbReference type="ARBA" id="ARBA00022475"/>
    </source>
</evidence>
<feature type="domain" description="Histidine kinase" evidence="15">
    <location>
        <begin position="569"/>
        <end position="787"/>
    </location>
</feature>
<dbReference type="InterPro" id="IPR004010">
    <property type="entry name" value="Double_Cache_2"/>
</dbReference>
<dbReference type="Gene3D" id="1.10.287.130">
    <property type="match status" value="1"/>
</dbReference>
<dbReference type="Pfam" id="PF00512">
    <property type="entry name" value="HisKA"/>
    <property type="match status" value="1"/>
</dbReference>
<evidence type="ECO:0000256" key="12">
    <source>
        <dbReference type="ARBA" id="ARBA00023012"/>
    </source>
</evidence>
<evidence type="ECO:0000256" key="13">
    <source>
        <dbReference type="ARBA" id="ARBA00023136"/>
    </source>
</evidence>
<keyword evidence="18" id="KW-1185">Reference proteome</keyword>
<dbReference type="PANTHER" id="PTHR42878">
    <property type="entry name" value="TWO-COMPONENT HISTIDINE KINASE"/>
    <property type="match status" value="1"/>
</dbReference>
<dbReference type="SUPFAM" id="SSF55785">
    <property type="entry name" value="PYP-like sensor domain (PAS domain)"/>
    <property type="match status" value="1"/>
</dbReference>
<evidence type="ECO:0000256" key="3">
    <source>
        <dbReference type="ARBA" id="ARBA00012438"/>
    </source>
</evidence>
<dbReference type="Gene3D" id="3.30.450.20">
    <property type="entry name" value="PAS domain"/>
    <property type="match status" value="3"/>
</dbReference>
<dbReference type="PROSITE" id="PS50112">
    <property type="entry name" value="PAS"/>
    <property type="match status" value="1"/>
</dbReference>
<evidence type="ECO:0000256" key="8">
    <source>
        <dbReference type="ARBA" id="ARBA00022741"/>
    </source>
</evidence>
<dbReference type="InterPro" id="IPR035965">
    <property type="entry name" value="PAS-like_dom_sf"/>
</dbReference>
<dbReference type="SUPFAM" id="SSF55874">
    <property type="entry name" value="ATPase domain of HSP90 chaperone/DNA topoisomerase II/histidine kinase"/>
    <property type="match status" value="1"/>
</dbReference>
<evidence type="ECO:0000313" key="17">
    <source>
        <dbReference type="EMBL" id="RXQ96084.1"/>
    </source>
</evidence>
<comment type="caution">
    <text evidence="17">The sequence shown here is derived from an EMBL/GenBank/DDBJ whole genome shotgun (WGS) entry which is preliminary data.</text>
</comment>
<evidence type="ECO:0000256" key="1">
    <source>
        <dbReference type="ARBA" id="ARBA00000085"/>
    </source>
</evidence>
<sequence>MLKKRTLSIPQTFLLYVIIFFALSAILTSGLFLYFEYKSFEKQSETSKKIHIQTQEQLVQNMVDKVIEHIAISRDIRINQVNDILTHRVDQAYLLVENLYQKNKHKYSKEAILQMAKEALRPLRSKEIRGDYFMIKTNGEEVLYPSHPEIEGTNFLEGPNSPEREIVQEEIRIALEHGKGFINGESSSLNENKSFSSPSVIYLRYFKPLNIILGTGEYTPDIEEDIKKDAIQYIKNIKYGVNQQIFINDTSGNVIVSNTKQYSNGDNIIDFKDAKGFALIRAEIETSKKPNGGFTNFDWLNEDNGQIDKNRSFVKAYPEWNWVIGAWFDLSLIETEIAGNIKTMQKAQIKKASTILILIILNHLILLFIFRYLTNKTKRNTKTFIRQLKKAIHSNTNIDKRKLNYSEFHTISDATNRIIEDKQKADKELKKSEMQFKSLFEIAPIMILGVDENKRICLWNKECEKVTGYTLKEIQNIDNPFELLLKYSEESKALNKHMTMPNGKFCEYTIINKNKELRNQFWASFSSSSDLTIGVGYDTTKLTKTLTELNTTAEKLQEANLTKDKFLSIIAHDLKNPFNAIIGFSDLLSMSYEDLDDETKLDLIKDIQHSAKLNYKLLEKLLEWAMSQSDQIPFNPELLNLQTIIEDSISFASYQANQKKIKIQSSNESDLQVYADDNMLTSLLRNLISNAIKFTPEHGEIKIKAEEDNQQIKISIKDNGVGMSPEDTAKLFRIDTKIQTSGTMDEKGTGLGLLICKEFVDKHQGEIWVESELGKGSDFIMTFPKQTELVKEIMLS</sequence>
<comment type="subcellular location">
    <subcellularLocation>
        <location evidence="2">Cell membrane</location>
        <topology evidence="2">Multi-pass membrane protein</topology>
    </subcellularLocation>
</comment>
<dbReference type="Proteomes" id="UP000289703">
    <property type="component" value="Unassembled WGS sequence"/>
</dbReference>
<evidence type="ECO:0000256" key="7">
    <source>
        <dbReference type="ARBA" id="ARBA00022692"/>
    </source>
</evidence>
<dbReference type="GO" id="GO:0000155">
    <property type="term" value="F:phosphorelay sensor kinase activity"/>
    <property type="evidence" value="ECO:0007669"/>
    <property type="project" value="InterPro"/>
</dbReference>
<feature type="domain" description="PAS" evidence="16">
    <location>
        <begin position="432"/>
        <end position="474"/>
    </location>
</feature>
<keyword evidence="4" id="KW-1003">Cell membrane</keyword>
<dbReference type="InterPro" id="IPR005467">
    <property type="entry name" value="His_kinase_dom"/>
</dbReference>
<dbReference type="GO" id="GO:0030295">
    <property type="term" value="F:protein kinase activator activity"/>
    <property type="evidence" value="ECO:0007669"/>
    <property type="project" value="TreeGrafter"/>
</dbReference>
<dbReference type="GO" id="GO:0000156">
    <property type="term" value="F:phosphorelay response regulator activity"/>
    <property type="evidence" value="ECO:0007669"/>
    <property type="project" value="TreeGrafter"/>
</dbReference>
<dbReference type="OrthoDB" id="9806995at2"/>
<protein>
    <recommendedName>
        <fullName evidence="3">histidine kinase</fullName>
        <ecNumber evidence="3">2.7.13.3</ecNumber>
    </recommendedName>
</protein>
<dbReference type="InterPro" id="IPR004358">
    <property type="entry name" value="Sig_transdc_His_kin-like_C"/>
</dbReference>
<keyword evidence="6" id="KW-0808">Transferase</keyword>
<dbReference type="Pfam" id="PF08269">
    <property type="entry name" value="dCache_2"/>
    <property type="match status" value="1"/>
</dbReference>
<accession>A0A4Q1JN17</accession>
<name>A0A4Q1JN17_9BACT</name>
<evidence type="ECO:0000313" key="18">
    <source>
        <dbReference type="Proteomes" id="UP000289703"/>
    </source>
</evidence>
<dbReference type="InterPro" id="IPR050351">
    <property type="entry name" value="BphY/WalK/GraS-like"/>
</dbReference>
<evidence type="ECO:0000256" key="2">
    <source>
        <dbReference type="ARBA" id="ARBA00004651"/>
    </source>
</evidence>
<dbReference type="GO" id="GO:0005524">
    <property type="term" value="F:ATP binding"/>
    <property type="evidence" value="ECO:0007669"/>
    <property type="project" value="UniProtKB-KW"/>
</dbReference>
<dbReference type="NCBIfam" id="TIGR00229">
    <property type="entry name" value="sensory_box"/>
    <property type="match status" value="1"/>
</dbReference>
<dbReference type="RefSeq" id="WP_129253340.1">
    <property type="nucleotide sequence ID" value="NZ_SAXA01000003.1"/>
</dbReference>
<dbReference type="Gene3D" id="3.30.565.10">
    <property type="entry name" value="Histidine kinase-like ATPase, C-terminal domain"/>
    <property type="match status" value="1"/>
</dbReference>
<dbReference type="EMBL" id="SAXA01000003">
    <property type="protein sequence ID" value="RXQ96084.1"/>
    <property type="molecule type" value="Genomic_DNA"/>
</dbReference>
<dbReference type="EC" id="2.7.13.3" evidence="3"/>
<dbReference type="PANTHER" id="PTHR42878:SF7">
    <property type="entry name" value="SENSOR HISTIDINE KINASE GLRK"/>
    <property type="match status" value="1"/>
</dbReference>
<proteinExistence type="predicted"/>
<dbReference type="SMART" id="SM01049">
    <property type="entry name" value="Cache_2"/>
    <property type="match status" value="2"/>
</dbReference>
<keyword evidence="13 14" id="KW-0472">Membrane</keyword>
<dbReference type="FunFam" id="3.30.565.10:FF:000006">
    <property type="entry name" value="Sensor histidine kinase WalK"/>
    <property type="match status" value="1"/>
</dbReference>
<dbReference type="PRINTS" id="PR00344">
    <property type="entry name" value="BCTRLSENSOR"/>
</dbReference>
<dbReference type="InterPro" id="IPR033480">
    <property type="entry name" value="sCache_2"/>
</dbReference>
<dbReference type="SMART" id="SM00387">
    <property type="entry name" value="HATPase_c"/>
    <property type="match status" value="1"/>
</dbReference>
<reference evidence="17 18" key="1">
    <citation type="submission" date="2019-01" db="EMBL/GenBank/DDBJ databases">
        <title>Ancylomarina salipaludis sp. nov., isolated from a salt marsh.</title>
        <authorList>
            <person name="Yoon J.-H."/>
        </authorList>
    </citation>
    <scope>NUCLEOTIDE SEQUENCE [LARGE SCALE GENOMIC DNA]</scope>
    <source>
        <strain evidence="17 18">SHSM-M15</strain>
    </source>
</reference>
<dbReference type="CDD" id="cd00082">
    <property type="entry name" value="HisKA"/>
    <property type="match status" value="1"/>
</dbReference>
<dbReference type="InterPro" id="IPR003594">
    <property type="entry name" value="HATPase_dom"/>
</dbReference>
<dbReference type="InterPro" id="IPR000014">
    <property type="entry name" value="PAS"/>
</dbReference>
<keyword evidence="8" id="KW-0547">Nucleotide-binding</keyword>
<dbReference type="InterPro" id="IPR003661">
    <property type="entry name" value="HisK_dim/P_dom"/>
</dbReference>
<organism evidence="17 18">
    <name type="scientific">Ancylomarina salipaludis</name>
    <dbReference type="NCBI Taxonomy" id="2501299"/>
    <lineage>
        <taxon>Bacteria</taxon>
        <taxon>Pseudomonadati</taxon>
        <taxon>Bacteroidota</taxon>
        <taxon>Bacteroidia</taxon>
        <taxon>Marinilabiliales</taxon>
        <taxon>Marinifilaceae</taxon>
        <taxon>Ancylomarina</taxon>
    </lineage>
</organism>
<evidence type="ECO:0000256" key="10">
    <source>
        <dbReference type="ARBA" id="ARBA00022840"/>
    </source>
</evidence>
<feature type="transmembrane region" description="Helical" evidence="14">
    <location>
        <begin position="352"/>
        <end position="373"/>
    </location>
</feature>
<dbReference type="CDD" id="cd00075">
    <property type="entry name" value="HATPase"/>
    <property type="match status" value="1"/>
</dbReference>
<keyword evidence="5" id="KW-0597">Phosphoprotein</keyword>
<gene>
    <name evidence="17" type="ORF">EO244_04370</name>
</gene>
<comment type="catalytic activity">
    <reaction evidence="1">
        <text>ATP + protein L-histidine = ADP + protein N-phospho-L-histidine.</text>
        <dbReference type="EC" id="2.7.13.3"/>
    </reaction>
</comment>
<evidence type="ECO:0000256" key="11">
    <source>
        <dbReference type="ARBA" id="ARBA00022989"/>
    </source>
</evidence>
<evidence type="ECO:0000256" key="6">
    <source>
        <dbReference type="ARBA" id="ARBA00022679"/>
    </source>
</evidence>
<dbReference type="SMART" id="SM00388">
    <property type="entry name" value="HisKA"/>
    <property type="match status" value="1"/>
</dbReference>
<evidence type="ECO:0000256" key="14">
    <source>
        <dbReference type="SAM" id="Phobius"/>
    </source>
</evidence>
<keyword evidence="7 14" id="KW-0812">Transmembrane</keyword>
<dbReference type="SUPFAM" id="SSF47384">
    <property type="entry name" value="Homodimeric domain of signal transducing histidine kinase"/>
    <property type="match status" value="1"/>
</dbReference>
<dbReference type="InterPro" id="IPR036097">
    <property type="entry name" value="HisK_dim/P_sf"/>
</dbReference>
<keyword evidence="12" id="KW-0902">Two-component regulatory system</keyword>
<keyword evidence="9" id="KW-0418">Kinase</keyword>